<sequence length="328" mass="36651">MPLGDKHRQYYDSLKNMNYDRIFPILGKKAYKAGFDIPFPVGIMLNSFYAVQGIDISNIRIGIKGEDNTLGPVDMSEIIKFQEVTAKGLNANIRADVWVLPFLNVYGILGALPHAQTRVVLAEPVSITSQPVQSGWNYGIGLMGAGGVGPVFIQGDFNYTWSHLELLENVVKTKVAGIRVGHNFRLRNPEQNVTVWAGAMGIFLNNETKGQISIADLFPDLTQQQIDDIKNSYANWHDDLGPLQKEVVDKIVDKMQAYVDGSKGEDTYITYEMDKKPSSRWAGLVGAQLQFSKRWQLRVESNFISGGERYSLLASVNYRFLGPKSKKP</sequence>
<gene>
    <name evidence="1" type="ORF">FPE01S_01_01190</name>
</gene>
<proteinExistence type="predicted"/>
<dbReference type="AlphaFoldDB" id="A0A0E9MTL6"/>
<evidence type="ECO:0000313" key="2">
    <source>
        <dbReference type="Proteomes" id="UP000033121"/>
    </source>
</evidence>
<keyword evidence="2" id="KW-1185">Reference proteome</keyword>
<dbReference type="STRING" id="1220578.FPE01S_01_01190"/>
<dbReference type="EMBL" id="BBWV01000001">
    <property type="protein sequence ID" value="GAO41107.1"/>
    <property type="molecule type" value="Genomic_DNA"/>
</dbReference>
<evidence type="ECO:0008006" key="3">
    <source>
        <dbReference type="Google" id="ProtNLM"/>
    </source>
</evidence>
<comment type="caution">
    <text evidence="1">The sequence shown here is derived from an EMBL/GenBank/DDBJ whole genome shotgun (WGS) entry which is preliminary data.</text>
</comment>
<evidence type="ECO:0000313" key="1">
    <source>
        <dbReference type="EMBL" id="GAO41107.1"/>
    </source>
</evidence>
<accession>A0A0E9MTL6</accession>
<organism evidence="1 2">
    <name type="scientific">Flavihumibacter petaseus NBRC 106054</name>
    <dbReference type="NCBI Taxonomy" id="1220578"/>
    <lineage>
        <taxon>Bacteria</taxon>
        <taxon>Pseudomonadati</taxon>
        <taxon>Bacteroidota</taxon>
        <taxon>Chitinophagia</taxon>
        <taxon>Chitinophagales</taxon>
        <taxon>Chitinophagaceae</taxon>
        <taxon>Flavihumibacter</taxon>
    </lineage>
</organism>
<protein>
    <recommendedName>
        <fullName evidence="3">Outer membrane protein beta-barrel domain-containing protein</fullName>
    </recommendedName>
</protein>
<dbReference type="Proteomes" id="UP000033121">
    <property type="component" value="Unassembled WGS sequence"/>
</dbReference>
<reference evidence="1 2" key="1">
    <citation type="submission" date="2015-04" db="EMBL/GenBank/DDBJ databases">
        <title>Whole genome shotgun sequence of Flavihumibacter petaseus NBRC 106054.</title>
        <authorList>
            <person name="Miyazawa S."/>
            <person name="Hosoyama A."/>
            <person name="Hashimoto M."/>
            <person name="Noguchi M."/>
            <person name="Tsuchikane K."/>
            <person name="Ohji S."/>
            <person name="Yamazoe A."/>
            <person name="Ichikawa N."/>
            <person name="Kimura A."/>
            <person name="Fujita N."/>
        </authorList>
    </citation>
    <scope>NUCLEOTIDE SEQUENCE [LARGE SCALE GENOMIC DNA]</scope>
    <source>
        <strain evidence="1 2">NBRC 106054</strain>
    </source>
</reference>
<name>A0A0E9MTL6_9BACT</name>